<dbReference type="PATRIC" id="fig|423471.3.peg.858"/>
<dbReference type="Gene3D" id="3.30.2310.20">
    <property type="entry name" value="RelE-like"/>
    <property type="match status" value="1"/>
</dbReference>
<accession>G5J093</accession>
<dbReference type="InterPro" id="IPR035093">
    <property type="entry name" value="RelE/ParE_toxin_dom_sf"/>
</dbReference>
<keyword evidence="2" id="KW-1277">Toxin-antitoxin system</keyword>
<dbReference type="EMBL" id="AESD01000150">
    <property type="protein sequence ID" value="EHJ14392.1"/>
    <property type="molecule type" value="Genomic_DNA"/>
</dbReference>
<dbReference type="SUPFAM" id="SSF143011">
    <property type="entry name" value="RelE-like"/>
    <property type="match status" value="1"/>
</dbReference>
<dbReference type="AlphaFoldDB" id="G5J093"/>
<comment type="caution">
    <text evidence="3">The sequence shown here is derived from an EMBL/GenBank/DDBJ whole genome shotgun (WGS) entry which is preliminary data.</text>
</comment>
<comment type="similarity">
    <text evidence="1">Belongs to the RelE toxin family.</text>
</comment>
<dbReference type="NCBIfam" id="TIGR02385">
    <property type="entry name" value="RelE_StbE"/>
    <property type="match status" value="1"/>
</dbReference>
<sequence length="86" mass="10165">MYDLILTRKAQRFYEQADQSLASRLNRCFDQLSQNPYQHPNIKPLKGKLSGRFRYRLGNWRIIYTIDDSQGIITILLIASRGQVYQ</sequence>
<evidence type="ECO:0000313" key="4">
    <source>
        <dbReference type="Proteomes" id="UP000003477"/>
    </source>
</evidence>
<proteinExistence type="inferred from homology"/>
<dbReference type="PANTHER" id="PTHR35601">
    <property type="entry name" value="TOXIN RELE"/>
    <property type="match status" value="1"/>
</dbReference>
<dbReference type="GeneID" id="88764805"/>
<organism evidence="3 4">
    <name type="scientific">Crocosphaera watsonii WH 0003</name>
    <dbReference type="NCBI Taxonomy" id="423471"/>
    <lineage>
        <taxon>Bacteria</taxon>
        <taxon>Bacillati</taxon>
        <taxon>Cyanobacteriota</taxon>
        <taxon>Cyanophyceae</taxon>
        <taxon>Oscillatoriophycideae</taxon>
        <taxon>Chroococcales</taxon>
        <taxon>Aphanothecaceae</taxon>
        <taxon>Crocosphaera</taxon>
    </lineage>
</organism>
<name>G5J093_CROWT</name>
<reference evidence="3 4" key="1">
    <citation type="journal article" date="2011" name="Front. Microbiol.">
        <title>Two Strains of Crocosphaera watsonii with Highly Conserved Genomes are Distinguished by Strain-Specific Features.</title>
        <authorList>
            <person name="Bench S.R."/>
            <person name="Ilikchyan I.N."/>
            <person name="Tripp H.J."/>
            <person name="Zehr J.P."/>
        </authorList>
    </citation>
    <scope>NUCLEOTIDE SEQUENCE [LARGE SCALE GENOMIC DNA]</scope>
    <source>
        <strain evidence="3 4">WH 0003</strain>
    </source>
</reference>
<evidence type="ECO:0008006" key="5">
    <source>
        <dbReference type="Google" id="ProtNLM"/>
    </source>
</evidence>
<dbReference type="RefSeq" id="WP_007303989.1">
    <property type="nucleotide sequence ID" value="NZ_AESD01000150.1"/>
</dbReference>
<dbReference type="Proteomes" id="UP000003477">
    <property type="component" value="Unassembled WGS sequence"/>
</dbReference>
<evidence type="ECO:0000313" key="3">
    <source>
        <dbReference type="EMBL" id="EHJ14392.1"/>
    </source>
</evidence>
<protein>
    <recommendedName>
        <fullName evidence="5">Plasmid stabilization system</fullName>
    </recommendedName>
</protein>
<dbReference type="PANTHER" id="PTHR35601:SF1">
    <property type="entry name" value="TOXIN RELE"/>
    <property type="match status" value="1"/>
</dbReference>
<evidence type="ECO:0000256" key="1">
    <source>
        <dbReference type="ARBA" id="ARBA00006226"/>
    </source>
</evidence>
<gene>
    <name evidence="3" type="ORF">CWATWH0003_0930</name>
</gene>
<dbReference type="Pfam" id="PF05016">
    <property type="entry name" value="ParE_toxin"/>
    <property type="match status" value="1"/>
</dbReference>
<dbReference type="InterPro" id="IPR007712">
    <property type="entry name" value="RelE/ParE_toxin"/>
</dbReference>
<evidence type="ECO:0000256" key="2">
    <source>
        <dbReference type="ARBA" id="ARBA00022649"/>
    </source>
</evidence>